<proteinExistence type="predicted"/>
<gene>
    <name evidence="3" type="ORF">KHA90_20925</name>
</gene>
<organism evidence="3 4">
    <name type="scientific">Flavobacterium psychroterrae</name>
    <dbReference type="NCBI Taxonomy" id="2133767"/>
    <lineage>
        <taxon>Bacteria</taxon>
        <taxon>Pseudomonadati</taxon>
        <taxon>Bacteroidota</taxon>
        <taxon>Flavobacteriia</taxon>
        <taxon>Flavobacteriales</taxon>
        <taxon>Flavobacteriaceae</taxon>
        <taxon>Flavobacterium</taxon>
    </lineage>
</organism>
<evidence type="ECO:0008006" key="5">
    <source>
        <dbReference type="Google" id="ProtNLM"/>
    </source>
</evidence>
<keyword evidence="1" id="KW-0802">TPR repeat</keyword>
<dbReference type="InterPro" id="IPR019734">
    <property type="entry name" value="TPR_rpt"/>
</dbReference>
<name>A0ABS5PGU3_9FLAO</name>
<feature type="chain" id="PRO_5047053930" description="Tetratricopeptide repeat protein" evidence="2">
    <location>
        <begin position="21"/>
        <end position="205"/>
    </location>
</feature>
<evidence type="ECO:0000313" key="4">
    <source>
        <dbReference type="Proteomes" id="UP000722625"/>
    </source>
</evidence>
<keyword evidence="4" id="KW-1185">Reference proteome</keyword>
<dbReference type="PROSITE" id="PS50005">
    <property type="entry name" value="TPR"/>
    <property type="match status" value="1"/>
</dbReference>
<keyword evidence="2" id="KW-0732">Signal</keyword>
<sequence>MKRKLLFIVLLIALKTVAQNNSKIAFQKSRYELAVASYKKADFEKAIDLFYVASKIKPDSEIGVESIKKVDTLKTILRQNIMTHALGTWKMIGDKPVWAAKQASDYTNKDFDEIVLITQNEILFYQRNTKTQEKKLIKTEKLAYYNKEQSDSLFSDIILSDGTIWNCNINDDGNELHVINVGKTGENGVEKITSNNIERFYVKVK</sequence>
<feature type="signal peptide" evidence="2">
    <location>
        <begin position="1"/>
        <end position="20"/>
    </location>
</feature>
<evidence type="ECO:0000256" key="2">
    <source>
        <dbReference type="SAM" id="SignalP"/>
    </source>
</evidence>
<evidence type="ECO:0000256" key="1">
    <source>
        <dbReference type="PROSITE-ProRule" id="PRU00339"/>
    </source>
</evidence>
<accession>A0ABS5PGU3</accession>
<comment type="caution">
    <text evidence="3">The sequence shown here is derived from an EMBL/GenBank/DDBJ whole genome shotgun (WGS) entry which is preliminary data.</text>
</comment>
<reference evidence="3 4" key="1">
    <citation type="journal article" date="2018" name="Int. J. Syst. Evol. Microbiol.">
        <title>Flavobacterium chryseum sp. nov. and Flavobacterium psychroterrae sp. nov., novel environmental bacteria isolated from Antarctica.</title>
        <authorList>
            <person name="Kralova S."/>
            <person name="Svec P."/>
            <person name="Busse H.J."/>
            <person name="Stankova E."/>
            <person name="Vaczi P."/>
            <person name="Sedlacek I."/>
        </authorList>
    </citation>
    <scope>NUCLEOTIDE SEQUENCE [LARGE SCALE GENOMIC DNA]</scope>
    <source>
        <strain evidence="3 4">CCM 8827</strain>
    </source>
</reference>
<dbReference type="Proteomes" id="UP000722625">
    <property type="component" value="Unassembled WGS sequence"/>
</dbReference>
<dbReference type="EMBL" id="JAGYVZ010000026">
    <property type="protein sequence ID" value="MBS7233482.1"/>
    <property type="molecule type" value="Genomic_DNA"/>
</dbReference>
<feature type="repeat" description="TPR" evidence="1">
    <location>
        <begin position="27"/>
        <end position="60"/>
    </location>
</feature>
<protein>
    <recommendedName>
        <fullName evidence="5">Tetratricopeptide repeat protein</fullName>
    </recommendedName>
</protein>
<dbReference type="RefSeq" id="WP_213306024.1">
    <property type="nucleotide sequence ID" value="NZ_JAGYVZ010000026.1"/>
</dbReference>
<evidence type="ECO:0000313" key="3">
    <source>
        <dbReference type="EMBL" id="MBS7233482.1"/>
    </source>
</evidence>